<comment type="caution">
    <text evidence="9">The sequence shown here is derived from an EMBL/GenBank/DDBJ whole genome shotgun (WGS) entry which is preliminary data.</text>
</comment>
<dbReference type="HAMAP" id="MF_01114">
    <property type="entry name" value="RecX"/>
    <property type="match status" value="1"/>
</dbReference>
<evidence type="ECO:0000256" key="5">
    <source>
        <dbReference type="HAMAP-Rule" id="MF_01114"/>
    </source>
</evidence>
<evidence type="ECO:0000313" key="10">
    <source>
        <dbReference type="Proteomes" id="UP000708576"/>
    </source>
</evidence>
<keyword evidence="4 5" id="KW-0963">Cytoplasm</keyword>
<gene>
    <name evidence="5" type="primary">recX</name>
    <name evidence="9" type="ORF">KEM10_11110</name>
</gene>
<evidence type="ECO:0000259" key="7">
    <source>
        <dbReference type="Pfam" id="PF02631"/>
    </source>
</evidence>
<evidence type="ECO:0000256" key="2">
    <source>
        <dbReference type="ARBA" id="ARBA00009695"/>
    </source>
</evidence>
<evidence type="ECO:0000256" key="6">
    <source>
        <dbReference type="SAM" id="Coils"/>
    </source>
</evidence>
<proteinExistence type="inferred from homology"/>
<keyword evidence="10" id="KW-1185">Reference proteome</keyword>
<evidence type="ECO:0000259" key="8">
    <source>
        <dbReference type="Pfam" id="PF21982"/>
    </source>
</evidence>
<dbReference type="InterPro" id="IPR036388">
    <property type="entry name" value="WH-like_DNA-bd_sf"/>
</dbReference>
<dbReference type="Proteomes" id="UP000708576">
    <property type="component" value="Unassembled WGS sequence"/>
</dbReference>
<dbReference type="PANTHER" id="PTHR33602">
    <property type="entry name" value="REGULATORY PROTEIN RECX FAMILY PROTEIN"/>
    <property type="match status" value="1"/>
</dbReference>
<evidence type="ECO:0000313" key="9">
    <source>
        <dbReference type="EMBL" id="MBS2098829.1"/>
    </source>
</evidence>
<dbReference type="Gene3D" id="1.10.10.10">
    <property type="entry name" value="Winged helix-like DNA-binding domain superfamily/Winged helix DNA-binding domain"/>
    <property type="match status" value="2"/>
</dbReference>
<evidence type="ECO:0000256" key="3">
    <source>
        <dbReference type="ARBA" id="ARBA00018111"/>
    </source>
</evidence>
<feature type="domain" description="RecX first three-helical" evidence="8">
    <location>
        <begin position="6"/>
        <end position="45"/>
    </location>
</feature>
<keyword evidence="6" id="KW-0175">Coiled coil</keyword>
<dbReference type="InterPro" id="IPR053926">
    <property type="entry name" value="RecX_HTH_1st"/>
</dbReference>
<evidence type="ECO:0000256" key="4">
    <source>
        <dbReference type="ARBA" id="ARBA00022490"/>
    </source>
</evidence>
<dbReference type="InterPro" id="IPR003783">
    <property type="entry name" value="Regulatory_RecX"/>
</dbReference>
<name>A0ABS5JWH7_9BACT</name>
<dbReference type="RefSeq" id="WP_212216071.1">
    <property type="nucleotide sequence ID" value="NZ_JAGUCO010000006.1"/>
</dbReference>
<sequence>MEYKKALYKAAALCSQQERCCSEIRKKLIKWELSEEEAEEAIQFLKDEKYIEEQRFAEFFVRDKFRFNGWGKIKIKYHLKQKEIANSLIENAMEEIDSSEYLIKLAELLQGKLRSIKNKDLWQTKAALARFGQSRGFEPHLVFQCINEIMTNEDEILT</sequence>
<dbReference type="Pfam" id="PF02631">
    <property type="entry name" value="RecX_HTH2"/>
    <property type="match status" value="1"/>
</dbReference>
<comment type="function">
    <text evidence="5">Modulates RecA activity.</text>
</comment>
<feature type="coiled-coil region" evidence="6">
    <location>
        <begin position="28"/>
        <end position="55"/>
    </location>
</feature>
<dbReference type="Pfam" id="PF21982">
    <property type="entry name" value="RecX_HTH1"/>
    <property type="match status" value="1"/>
</dbReference>
<evidence type="ECO:0000256" key="1">
    <source>
        <dbReference type="ARBA" id="ARBA00004496"/>
    </source>
</evidence>
<organism evidence="9 10">
    <name type="scientific">Carboxylicivirga linearis</name>
    <dbReference type="NCBI Taxonomy" id="1628157"/>
    <lineage>
        <taxon>Bacteria</taxon>
        <taxon>Pseudomonadati</taxon>
        <taxon>Bacteroidota</taxon>
        <taxon>Bacteroidia</taxon>
        <taxon>Marinilabiliales</taxon>
        <taxon>Marinilabiliaceae</taxon>
        <taxon>Carboxylicivirga</taxon>
    </lineage>
</organism>
<dbReference type="InterPro" id="IPR053924">
    <property type="entry name" value="RecX_HTH_2nd"/>
</dbReference>
<accession>A0ABS5JWH7</accession>
<feature type="domain" description="RecX second three-helical" evidence="7">
    <location>
        <begin position="53"/>
        <end position="93"/>
    </location>
</feature>
<dbReference type="PANTHER" id="PTHR33602:SF1">
    <property type="entry name" value="REGULATORY PROTEIN RECX FAMILY PROTEIN"/>
    <property type="match status" value="1"/>
</dbReference>
<dbReference type="EMBL" id="JAGUCO010000006">
    <property type="protein sequence ID" value="MBS2098829.1"/>
    <property type="molecule type" value="Genomic_DNA"/>
</dbReference>
<reference evidence="9 10" key="1">
    <citation type="journal article" date="2015" name="Int. J. Syst. Evol. Microbiol.">
        <title>Carboxylicivirga linearis sp. nov., isolated from a sea cucumber culture pond.</title>
        <authorList>
            <person name="Wang F.Q."/>
            <person name="Zhou Y.X."/>
            <person name="Lin X.Z."/>
            <person name="Chen G.J."/>
            <person name="Du Z.J."/>
        </authorList>
    </citation>
    <scope>NUCLEOTIDE SEQUENCE [LARGE SCALE GENOMIC DNA]</scope>
    <source>
        <strain evidence="9 10">FB218</strain>
    </source>
</reference>
<protein>
    <recommendedName>
        <fullName evidence="3 5">Regulatory protein RecX</fullName>
    </recommendedName>
</protein>
<comment type="subcellular location">
    <subcellularLocation>
        <location evidence="1 5">Cytoplasm</location>
    </subcellularLocation>
</comment>
<comment type="similarity">
    <text evidence="2 5">Belongs to the RecX family.</text>
</comment>